<feature type="domain" description="DNA2/NAM7 helicase helicase" evidence="2">
    <location>
        <begin position="327"/>
        <end position="643"/>
    </location>
</feature>
<dbReference type="Pfam" id="PF10881">
    <property type="entry name" value="DUF2726"/>
    <property type="match status" value="1"/>
</dbReference>
<dbReference type="RefSeq" id="WP_118336239.1">
    <property type="nucleotide sequence ID" value="NZ_AP025567.1"/>
</dbReference>
<dbReference type="CDD" id="cd18808">
    <property type="entry name" value="SF1_C_Upf1"/>
    <property type="match status" value="1"/>
</dbReference>
<dbReference type="EMBL" id="QRMS01000004">
    <property type="protein sequence ID" value="RHJ86164.1"/>
    <property type="molecule type" value="Genomic_DNA"/>
</dbReference>
<dbReference type="PANTHER" id="PTHR10887">
    <property type="entry name" value="DNA2/NAM7 HELICASE FAMILY"/>
    <property type="match status" value="1"/>
</dbReference>
<evidence type="ECO:0000313" key="4">
    <source>
        <dbReference type="EMBL" id="RHJ86164.1"/>
    </source>
</evidence>
<organism evidence="4 5">
    <name type="scientific">Emergencia timonensis</name>
    <dbReference type="NCBI Taxonomy" id="1776384"/>
    <lineage>
        <taxon>Bacteria</taxon>
        <taxon>Bacillati</taxon>
        <taxon>Bacillota</taxon>
        <taxon>Clostridia</taxon>
        <taxon>Peptostreptococcales</taxon>
        <taxon>Anaerovoracaceae</taxon>
        <taxon>Emergencia</taxon>
    </lineage>
</organism>
<feature type="domain" description="DNA2/NAM7 helicase-like C-terminal" evidence="3">
    <location>
        <begin position="666"/>
        <end position="837"/>
    </location>
</feature>
<dbReference type="InterPro" id="IPR027417">
    <property type="entry name" value="P-loop_NTPase"/>
</dbReference>
<dbReference type="PANTHER" id="PTHR10887:SF495">
    <property type="entry name" value="HELICASE SENATAXIN ISOFORM X1-RELATED"/>
    <property type="match status" value="1"/>
</dbReference>
<dbReference type="Gene3D" id="3.40.960.10">
    <property type="entry name" value="VSR Endonuclease"/>
    <property type="match status" value="1"/>
</dbReference>
<name>A0A415DZB8_9FIRM</name>
<evidence type="ECO:0000259" key="1">
    <source>
        <dbReference type="Pfam" id="PF10881"/>
    </source>
</evidence>
<comment type="caution">
    <text evidence="4">The sequence shown here is derived from an EMBL/GenBank/DDBJ whole genome shotgun (WGS) entry which is preliminary data.</text>
</comment>
<dbReference type="InterPro" id="IPR045055">
    <property type="entry name" value="DNA2/NAM7-like"/>
</dbReference>
<protein>
    <submittedName>
        <fullName evidence="4">DUF2726 domain-containing protein</fullName>
    </submittedName>
</protein>
<dbReference type="InterPro" id="IPR024402">
    <property type="entry name" value="DUF2726"/>
</dbReference>
<evidence type="ECO:0000313" key="5">
    <source>
        <dbReference type="Proteomes" id="UP000284841"/>
    </source>
</evidence>
<dbReference type="InterPro" id="IPR041679">
    <property type="entry name" value="DNA2/NAM7-like_C"/>
</dbReference>
<sequence>MTSIYRDIFRAIHEGRWVSIEYRNKAGQLTKYWIAVRDLNPRNKTLSVEGLHIGQYTIDQFPHIYIDAITSSQVIDGSYYPVNERLVRDIAENPHKYQSLFDHAANLKILSYLEECSRMDRTPYEADFALIRFLDRDRIASGDYLLSEEQFRQIVRHFQRKAEDDKKAKQRFQLKRLAMNVLSVHTPKGLYVLAYRKLDLDVKNKRLRPDEDITICSEFTINGEKESIRQFLDAEDYLLLEDFDANQERIKDRITESNRHISGVDDMPYVIGLGMDLVLDLHEEYGAIIDMYHEENISVPLQAFFVGLLNRPVRRKAYPITLLNRSVNLDQLLAINNAMKYPLAYIQGPPGTGKTNTIINTIVTAFFNERTVLFASNNNHPIDGVYEKLSHLKYNGREIPFPIVRLGNNDKVAEAAKTIKRLYLENKDIKIFDRTLDRNKGDRTQRARELAKLLKRYEDVLELRERSETIDRLLDFEGRQESNMQLIPFQTDIRQRQHRWIQEEIEKRGDITDEDAFALLTDDIEDFKKYLYYTSAKYIKRLDEPKYGDLKEIILDLTGKTQREALNHYLSEGENLKKFLRIFPIVATTCISAHKLGEPGRYFDMTIMDEASQCNVAVSLIPILRGENLMLVGDPQQLNPVILLDELTNKKLRRKYRVSEEYDYLKNSIYKTFLTCDSVSDEILLHNHYRCNQQIIEFNNKKYYNDKLAILSKSEEKEPLVFIDVADQITGSKNTAPGEAEEIIRYAASHPEKSIGIITPFVNQKKMIQQSLEAAEIDNAVCGTVHSFQGDEKDVVLFSTAITGATHETTYQWLRNNKELLNVATSRAKDKLIVLGSLENLHRLHQRNEEDDLYELVEYVRTNGRSEVTPKSAASRALGVKPFSTATEEAFLQNMHHALENIWLSHNRFVVEKEVGIAHVFQDNTTCSDLFYSGRFDFVVYEKVDENHKLPVLVIELDGREHFEDEVVKRRDAQKKEICRAHQMELIRVENSYARRYNHIKDILENYFKALR</sequence>
<feature type="domain" description="DUF2726" evidence="1">
    <location>
        <begin position="930"/>
        <end position="1004"/>
    </location>
</feature>
<dbReference type="AlphaFoldDB" id="A0A415DZB8"/>
<accession>A0A415DZB8</accession>
<dbReference type="OrthoDB" id="9757917at2"/>
<evidence type="ECO:0000259" key="2">
    <source>
        <dbReference type="Pfam" id="PF13086"/>
    </source>
</evidence>
<dbReference type="SUPFAM" id="SSF52540">
    <property type="entry name" value="P-loop containing nucleoside triphosphate hydrolases"/>
    <property type="match status" value="1"/>
</dbReference>
<dbReference type="GO" id="GO:0004386">
    <property type="term" value="F:helicase activity"/>
    <property type="evidence" value="ECO:0007669"/>
    <property type="project" value="InterPro"/>
</dbReference>
<proteinExistence type="predicted"/>
<reference evidence="4 5" key="1">
    <citation type="submission" date="2018-08" db="EMBL/GenBank/DDBJ databases">
        <title>A genome reference for cultivated species of the human gut microbiota.</title>
        <authorList>
            <person name="Zou Y."/>
            <person name="Xue W."/>
            <person name="Luo G."/>
        </authorList>
    </citation>
    <scope>NUCLEOTIDE SEQUENCE [LARGE SCALE GENOMIC DNA]</scope>
    <source>
        <strain evidence="4 5">AM07-24</strain>
    </source>
</reference>
<keyword evidence="5" id="KW-1185">Reference proteome</keyword>
<dbReference type="InterPro" id="IPR047187">
    <property type="entry name" value="SF1_C_Upf1"/>
</dbReference>
<dbReference type="Gene3D" id="3.40.50.300">
    <property type="entry name" value="P-loop containing nucleotide triphosphate hydrolases"/>
    <property type="match status" value="2"/>
</dbReference>
<gene>
    <name evidence="4" type="ORF">DW099_15125</name>
</gene>
<dbReference type="STRING" id="1776384.GCA_900086585_01579"/>
<dbReference type="Proteomes" id="UP000284841">
    <property type="component" value="Unassembled WGS sequence"/>
</dbReference>
<evidence type="ECO:0000259" key="3">
    <source>
        <dbReference type="Pfam" id="PF13087"/>
    </source>
</evidence>
<dbReference type="CDD" id="cd17934">
    <property type="entry name" value="DEXXQc_Upf1-like"/>
    <property type="match status" value="1"/>
</dbReference>
<dbReference type="Pfam" id="PF13087">
    <property type="entry name" value="AAA_12"/>
    <property type="match status" value="1"/>
</dbReference>
<dbReference type="Pfam" id="PF13086">
    <property type="entry name" value="AAA_11"/>
    <property type="match status" value="1"/>
</dbReference>
<dbReference type="InterPro" id="IPR041677">
    <property type="entry name" value="DNA2/NAM7_AAA_11"/>
</dbReference>